<sequence length="122" mass="13903">MEGFDPFVPGGIASHRIAVGMLDILASLFHLCVCPPQCLYKGLRMGNIEILLLLSELCGMVLQLLRSNYLGPHIINRIRDTSNKRYIEELSKIPEKLAFYDYIGIQRKEDYSGWALWITGME</sequence>
<protein>
    <submittedName>
        <fullName evidence="1">Uncharacterized protein</fullName>
    </submittedName>
</protein>
<dbReference type="EMBL" id="CM044704">
    <property type="protein sequence ID" value="KAI5667412.1"/>
    <property type="molecule type" value="Genomic_DNA"/>
</dbReference>
<gene>
    <name evidence="1" type="ORF">M9H77_17265</name>
</gene>
<evidence type="ECO:0000313" key="2">
    <source>
        <dbReference type="Proteomes" id="UP001060085"/>
    </source>
</evidence>
<keyword evidence="2" id="KW-1185">Reference proteome</keyword>
<accession>A0ACC0B448</accession>
<evidence type="ECO:0000313" key="1">
    <source>
        <dbReference type="EMBL" id="KAI5667412.1"/>
    </source>
</evidence>
<name>A0ACC0B448_CATRO</name>
<dbReference type="Proteomes" id="UP001060085">
    <property type="component" value="Linkage Group LG04"/>
</dbReference>
<proteinExistence type="predicted"/>
<reference evidence="2" key="1">
    <citation type="journal article" date="2023" name="Nat. Plants">
        <title>Single-cell RNA sequencing provides a high-resolution roadmap for understanding the multicellular compartmentation of specialized metabolism.</title>
        <authorList>
            <person name="Sun S."/>
            <person name="Shen X."/>
            <person name="Li Y."/>
            <person name="Li Y."/>
            <person name="Wang S."/>
            <person name="Li R."/>
            <person name="Zhang H."/>
            <person name="Shen G."/>
            <person name="Guo B."/>
            <person name="Wei J."/>
            <person name="Xu J."/>
            <person name="St-Pierre B."/>
            <person name="Chen S."/>
            <person name="Sun C."/>
        </authorList>
    </citation>
    <scope>NUCLEOTIDE SEQUENCE [LARGE SCALE GENOMIC DNA]</scope>
</reference>
<comment type="caution">
    <text evidence="1">The sequence shown here is derived from an EMBL/GenBank/DDBJ whole genome shotgun (WGS) entry which is preliminary data.</text>
</comment>
<organism evidence="1 2">
    <name type="scientific">Catharanthus roseus</name>
    <name type="common">Madagascar periwinkle</name>
    <name type="synonym">Vinca rosea</name>
    <dbReference type="NCBI Taxonomy" id="4058"/>
    <lineage>
        <taxon>Eukaryota</taxon>
        <taxon>Viridiplantae</taxon>
        <taxon>Streptophyta</taxon>
        <taxon>Embryophyta</taxon>
        <taxon>Tracheophyta</taxon>
        <taxon>Spermatophyta</taxon>
        <taxon>Magnoliopsida</taxon>
        <taxon>eudicotyledons</taxon>
        <taxon>Gunneridae</taxon>
        <taxon>Pentapetalae</taxon>
        <taxon>asterids</taxon>
        <taxon>lamiids</taxon>
        <taxon>Gentianales</taxon>
        <taxon>Apocynaceae</taxon>
        <taxon>Rauvolfioideae</taxon>
        <taxon>Vinceae</taxon>
        <taxon>Catharanthinae</taxon>
        <taxon>Catharanthus</taxon>
    </lineage>
</organism>